<accession>A0A4U6X8H8</accession>
<keyword evidence="5 9" id="KW-1133">Transmembrane helix</keyword>
<dbReference type="InterPro" id="IPR036259">
    <property type="entry name" value="MFS_trans_sf"/>
</dbReference>
<dbReference type="Gene3D" id="1.20.1250.20">
    <property type="entry name" value="MFS general substrate transporter like domains"/>
    <property type="match status" value="1"/>
</dbReference>
<feature type="transmembrane region" description="Helical" evidence="9">
    <location>
        <begin position="451"/>
        <end position="469"/>
    </location>
</feature>
<dbReference type="InterPro" id="IPR050360">
    <property type="entry name" value="MFS_Sugar_Transporters"/>
</dbReference>
<evidence type="ECO:0000259" key="10">
    <source>
        <dbReference type="PROSITE" id="PS50850"/>
    </source>
</evidence>
<comment type="caution">
    <text evidence="11">The sequence shown here is derived from an EMBL/GenBank/DDBJ whole genome shotgun (WGS) entry which is preliminary data.</text>
</comment>
<dbReference type="PANTHER" id="PTHR48022:SF14">
    <property type="entry name" value="MAJOR FACILITATOR SUPERFAMILY (MFS) PROFILE DOMAIN-CONTAINING PROTEIN-RELATED"/>
    <property type="match status" value="1"/>
</dbReference>
<evidence type="ECO:0000256" key="4">
    <source>
        <dbReference type="ARBA" id="ARBA00022692"/>
    </source>
</evidence>
<evidence type="ECO:0000256" key="2">
    <source>
        <dbReference type="ARBA" id="ARBA00010992"/>
    </source>
</evidence>
<dbReference type="InterPro" id="IPR020846">
    <property type="entry name" value="MFS_dom"/>
</dbReference>
<dbReference type="InterPro" id="IPR003663">
    <property type="entry name" value="Sugar/inositol_transpt"/>
</dbReference>
<feature type="transmembrane region" description="Helical" evidence="9">
    <location>
        <begin position="122"/>
        <end position="139"/>
    </location>
</feature>
<proteinExistence type="inferred from homology"/>
<dbReference type="PRINTS" id="PR00171">
    <property type="entry name" value="SUGRTRNSPORT"/>
</dbReference>
<sequence>MISLTPAEDVSYGRTGFRGLADSPYVGGAALLASLGGFSFGYDQGVISIINVMDQFHAVFPQAATPFGKGFMTGMLEFGAFIGCLFMPTLADRISRKKALAVVVVIFNVGAIMQTAAPSYGVLVAGRTIGGIGGSPIYISEISPPNLRGTLLVLESVSIVLGVVISFYITYGTRHMDGEASFRLPLGLQMVCSTLLGMGIFLYPYSPRWLALVGRPQEALQSLVRLRRLPTDDSRVQAEHRGIVTEIEVQKIMQEKHHPGKKGLMLEVAGWLDLFSPKLWRRTAVAVGIAFFQQFSGINAFIYYAPTLFESLGQSSEMALVMSGIFNVLQLVAVCACFFIIDKVGRRPLAILGGIGGGTAWGIMAVLTGVFSKDWAANPAAAWAAVAMAFIFVLLYGVSYAPLGWALPAEVYPNSHRAKGVAAGTATVWLCNFIVGVATPPMLDQLGFGTYVFFGAWCFVASLWAYFLVPETKGKTLEQMDEVFKDTTAQEEKEIIRQQILARRGLQPQGGDSGESGVKYSV</sequence>
<keyword evidence="7" id="KW-0325">Glycoprotein</keyword>
<feature type="transmembrane region" description="Helical" evidence="9">
    <location>
        <begin position="348"/>
        <end position="371"/>
    </location>
</feature>
<dbReference type="AlphaFoldDB" id="A0A4U6X8H8"/>
<keyword evidence="4 9" id="KW-0812">Transmembrane</keyword>
<name>A0A4U6X8H8_9PEZI</name>
<evidence type="ECO:0000313" key="11">
    <source>
        <dbReference type="EMBL" id="TKW51675.1"/>
    </source>
</evidence>
<dbReference type="Pfam" id="PF00083">
    <property type="entry name" value="Sugar_tr"/>
    <property type="match status" value="1"/>
</dbReference>
<feature type="transmembrane region" description="Helical" evidence="9">
    <location>
        <begin position="318"/>
        <end position="341"/>
    </location>
</feature>
<feature type="transmembrane region" description="Helical" evidence="9">
    <location>
        <begin position="70"/>
        <end position="87"/>
    </location>
</feature>
<evidence type="ECO:0000313" key="12">
    <source>
        <dbReference type="Proteomes" id="UP000310108"/>
    </source>
</evidence>
<dbReference type="InterPro" id="IPR005828">
    <property type="entry name" value="MFS_sugar_transport-like"/>
</dbReference>
<feature type="transmembrane region" description="Helical" evidence="9">
    <location>
        <begin position="186"/>
        <end position="205"/>
    </location>
</feature>
<evidence type="ECO:0000256" key="6">
    <source>
        <dbReference type="ARBA" id="ARBA00023136"/>
    </source>
</evidence>
<evidence type="ECO:0000256" key="1">
    <source>
        <dbReference type="ARBA" id="ARBA00004141"/>
    </source>
</evidence>
<feature type="transmembrane region" description="Helical" evidence="9">
    <location>
        <begin position="99"/>
        <end position="116"/>
    </location>
</feature>
<keyword evidence="6 9" id="KW-0472">Membrane</keyword>
<gene>
    <name evidence="11" type="primary">HGT1</name>
    <name evidence="11" type="ORF">CTA1_2818</name>
</gene>
<evidence type="ECO:0000256" key="3">
    <source>
        <dbReference type="ARBA" id="ARBA00022448"/>
    </source>
</evidence>
<dbReference type="GO" id="GO:0005351">
    <property type="term" value="F:carbohydrate:proton symporter activity"/>
    <property type="evidence" value="ECO:0007669"/>
    <property type="project" value="TreeGrafter"/>
</dbReference>
<evidence type="ECO:0000256" key="9">
    <source>
        <dbReference type="SAM" id="Phobius"/>
    </source>
</evidence>
<dbReference type="SUPFAM" id="SSF103473">
    <property type="entry name" value="MFS general substrate transporter"/>
    <property type="match status" value="1"/>
</dbReference>
<evidence type="ECO:0000256" key="7">
    <source>
        <dbReference type="ARBA" id="ARBA00023180"/>
    </source>
</evidence>
<feature type="transmembrane region" description="Helical" evidence="9">
    <location>
        <begin position="383"/>
        <end position="408"/>
    </location>
</feature>
<organism evidence="11 12">
    <name type="scientific">Colletotrichum tanaceti</name>
    <dbReference type="NCBI Taxonomy" id="1306861"/>
    <lineage>
        <taxon>Eukaryota</taxon>
        <taxon>Fungi</taxon>
        <taxon>Dikarya</taxon>
        <taxon>Ascomycota</taxon>
        <taxon>Pezizomycotina</taxon>
        <taxon>Sordariomycetes</taxon>
        <taxon>Hypocreomycetidae</taxon>
        <taxon>Glomerellales</taxon>
        <taxon>Glomerellaceae</taxon>
        <taxon>Colletotrichum</taxon>
        <taxon>Colletotrichum destructivum species complex</taxon>
    </lineage>
</organism>
<keyword evidence="12" id="KW-1185">Reference proteome</keyword>
<keyword evidence="3 8" id="KW-0813">Transport</keyword>
<comment type="similarity">
    <text evidence="2 8">Belongs to the major facilitator superfamily. Sugar transporter (TC 2.A.1.1) family.</text>
</comment>
<dbReference type="PANTHER" id="PTHR48022">
    <property type="entry name" value="PLASTIDIC GLUCOSE TRANSPORTER 4"/>
    <property type="match status" value="1"/>
</dbReference>
<evidence type="ECO:0000256" key="8">
    <source>
        <dbReference type="RuleBase" id="RU003346"/>
    </source>
</evidence>
<dbReference type="Proteomes" id="UP000310108">
    <property type="component" value="Unassembled WGS sequence"/>
</dbReference>
<protein>
    <submittedName>
        <fullName evidence="11">High-affinity glucose transporter</fullName>
    </submittedName>
</protein>
<feature type="transmembrane region" description="Helical" evidence="9">
    <location>
        <begin position="151"/>
        <end position="171"/>
    </location>
</feature>
<dbReference type="FunFam" id="1.20.1250.20:FF:000026">
    <property type="entry name" value="MFS quinate transporter QutD"/>
    <property type="match status" value="1"/>
</dbReference>
<keyword evidence="11" id="KW-0762">Sugar transport</keyword>
<dbReference type="GO" id="GO:0016020">
    <property type="term" value="C:membrane"/>
    <property type="evidence" value="ECO:0007669"/>
    <property type="project" value="UniProtKB-SubCell"/>
</dbReference>
<dbReference type="NCBIfam" id="TIGR00879">
    <property type="entry name" value="SP"/>
    <property type="match status" value="1"/>
</dbReference>
<feature type="transmembrane region" description="Helical" evidence="9">
    <location>
        <begin position="420"/>
        <end position="439"/>
    </location>
</feature>
<reference evidence="11 12" key="1">
    <citation type="journal article" date="2019" name="PLoS ONE">
        <title>Comparative genome analysis indicates high evolutionary potential of pathogenicity genes in Colletotrichum tanaceti.</title>
        <authorList>
            <person name="Lelwala R.V."/>
            <person name="Korhonen P.K."/>
            <person name="Young N.D."/>
            <person name="Scott J.B."/>
            <person name="Ades P.A."/>
            <person name="Gasser R.B."/>
            <person name="Taylor P.W.J."/>
        </authorList>
    </citation>
    <scope>NUCLEOTIDE SEQUENCE [LARGE SCALE GENOMIC DNA]</scope>
    <source>
        <strain evidence="11">BRIP57314</strain>
    </source>
</reference>
<comment type="subcellular location">
    <subcellularLocation>
        <location evidence="1">Membrane</location>
        <topology evidence="1">Multi-pass membrane protein</topology>
    </subcellularLocation>
</comment>
<evidence type="ECO:0000256" key="5">
    <source>
        <dbReference type="ARBA" id="ARBA00022989"/>
    </source>
</evidence>
<feature type="transmembrane region" description="Helical" evidence="9">
    <location>
        <begin position="284"/>
        <end position="306"/>
    </location>
</feature>
<feature type="domain" description="Major facilitator superfamily (MFS) profile" evidence="10">
    <location>
        <begin position="29"/>
        <end position="473"/>
    </location>
</feature>
<dbReference type="PROSITE" id="PS50850">
    <property type="entry name" value="MFS"/>
    <property type="match status" value="1"/>
</dbReference>
<dbReference type="EMBL" id="PJEX01000289">
    <property type="protein sequence ID" value="TKW51675.1"/>
    <property type="molecule type" value="Genomic_DNA"/>
</dbReference>